<dbReference type="AlphaFoldDB" id="A0AAC9NJQ6"/>
<name>A0AAC9NJQ6_VIRHA</name>
<dbReference type="EMBL" id="CP017962">
    <property type="protein sequence ID" value="APC47722.1"/>
    <property type="molecule type" value="Genomic_DNA"/>
</dbReference>
<dbReference type="Proteomes" id="UP000182945">
    <property type="component" value="Chromosome"/>
</dbReference>
<feature type="transmembrane region" description="Helical" evidence="1">
    <location>
        <begin position="69"/>
        <end position="90"/>
    </location>
</feature>
<keyword evidence="1" id="KW-1133">Transmembrane helix</keyword>
<keyword evidence="1" id="KW-0472">Membrane</keyword>
<dbReference type="KEGG" id="vhl:BME96_05860"/>
<proteinExistence type="predicted"/>
<reference evidence="2 3" key="1">
    <citation type="submission" date="2016-11" db="EMBL/GenBank/DDBJ databases">
        <title>Complete genome sequencing of Virgibacillus halodenitrificans PDB-F2.</title>
        <authorList>
            <person name="Sun Z."/>
            <person name="Zhou Y."/>
            <person name="Li H."/>
        </authorList>
    </citation>
    <scope>NUCLEOTIDE SEQUENCE [LARGE SCALE GENOMIC DNA]</scope>
    <source>
        <strain evidence="2 3">PDB-F2</strain>
    </source>
</reference>
<gene>
    <name evidence="2" type="ORF">BME96_05860</name>
</gene>
<evidence type="ECO:0000313" key="3">
    <source>
        <dbReference type="Proteomes" id="UP000182945"/>
    </source>
</evidence>
<evidence type="ECO:0000313" key="2">
    <source>
        <dbReference type="EMBL" id="APC47722.1"/>
    </source>
</evidence>
<keyword evidence="1" id="KW-0812">Transmembrane</keyword>
<organism evidence="2 3">
    <name type="scientific">Virgibacillus halodenitrificans</name>
    <name type="common">Bacillus halodenitrificans</name>
    <dbReference type="NCBI Taxonomy" id="1482"/>
    <lineage>
        <taxon>Bacteria</taxon>
        <taxon>Bacillati</taxon>
        <taxon>Bacillota</taxon>
        <taxon>Bacilli</taxon>
        <taxon>Bacillales</taxon>
        <taxon>Bacillaceae</taxon>
        <taxon>Virgibacillus</taxon>
    </lineage>
</organism>
<accession>A0AAC9NJQ6</accession>
<protein>
    <submittedName>
        <fullName evidence="2">Uncharacterized protein</fullName>
    </submittedName>
</protein>
<feature type="transmembrane region" description="Helical" evidence="1">
    <location>
        <begin position="12"/>
        <end position="31"/>
    </location>
</feature>
<dbReference type="GeneID" id="71513907"/>
<evidence type="ECO:0000256" key="1">
    <source>
        <dbReference type="SAM" id="Phobius"/>
    </source>
</evidence>
<dbReference type="RefSeq" id="WP_071648597.1">
    <property type="nucleotide sequence ID" value="NZ_CP017962.1"/>
</dbReference>
<feature type="transmembrane region" description="Helical" evidence="1">
    <location>
        <begin position="37"/>
        <end position="57"/>
    </location>
</feature>
<sequence length="91" mass="10606">MIDKEKQPHLVITVGYLGFIFFLLAGLRYILIIEDQVGRLLMAFSSGFLWYYFQYSASHLLTNRKERKFLKYISIAGILIVFVYGSYLVLA</sequence>